<dbReference type="PANTHER" id="PTHR36057:SF1">
    <property type="entry name" value="LIPOPROTEIN LIPID ATTACHMENT SITE-LIKE PROTEIN, PUTATIVE (DUF1223)-RELATED"/>
    <property type="match status" value="1"/>
</dbReference>
<dbReference type="Pfam" id="PF06764">
    <property type="entry name" value="DUF1223"/>
    <property type="match status" value="1"/>
</dbReference>
<evidence type="ECO:0000256" key="1">
    <source>
        <dbReference type="SAM" id="SignalP"/>
    </source>
</evidence>
<keyword evidence="3" id="KW-1185">Reference proteome</keyword>
<gene>
    <name evidence="2" type="ORF">P9H32_06950</name>
</gene>
<dbReference type="PANTHER" id="PTHR36057">
    <property type="match status" value="1"/>
</dbReference>
<dbReference type="InterPro" id="IPR036249">
    <property type="entry name" value="Thioredoxin-like_sf"/>
</dbReference>
<organism evidence="2 3">
    <name type="scientific">Pontiella agarivorans</name>
    <dbReference type="NCBI Taxonomy" id="3038953"/>
    <lineage>
        <taxon>Bacteria</taxon>
        <taxon>Pseudomonadati</taxon>
        <taxon>Kiritimatiellota</taxon>
        <taxon>Kiritimatiellia</taxon>
        <taxon>Kiritimatiellales</taxon>
        <taxon>Pontiellaceae</taxon>
        <taxon>Pontiella</taxon>
    </lineage>
</organism>
<keyword evidence="1" id="KW-0732">Signal</keyword>
<name>A0ABU5MW98_9BACT</name>
<dbReference type="EMBL" id="JARVCO010000007">
    <property type="protein sequence ID" value="MDZ8118366.1"/>
    <property type="molecule type" value="Genomic_DNA"/>
</dbReference>
<sequence>MKSLFLIPLALSTASALAGSLVFQSPAYRVSLIELYTSEGCCSCPPAEQKMNSFAGHQGLWNDFVPVAFHVDYWNYLGWEDRFSNPDFSTRQRTYSKQWKARTVYTPCFVTNGNATRHPIPKAGKTNPGILKAELSGRMLSITFKPTKKHSGLKAWAAPLSDRQTTAVQSGENRGRTLEHCFVALDLNETAMTRTNDIWTAELRLNNAASALAVWVSSDRSLEPIQATGGWLEP</sequence>
<dbReference type="Proteomes" id="UP001290861">
    <property type="component" value="Unassembled WGS sequence"/>
</dbReference>
<feature type="signal peptide" evidence="1">
    <location>
        <begin position="1"/>
        <end position="18"/>
    </location>
</feature>
<dbReference type="SUPFAM" id="SSF52833">
    <property type="entry name" value="Thioredoxin-like"/>
    <property type="match status" value="1"/>
</dbReference>
<dbReference type="RefSeq" id="WP_322608163.1">
    <property type="nucleotide sequence ID" value="NZ_JARVCO010000007.1"/>
</dbReference>
<accession>A0ABU5MW98</accession>
<reference evidence="2 3" key="1">
    <citation type="journal article" date="2024" name="Appl. Environ. Microbiol.">
        <title>Pontiella agarivorans sp. nov., a novel marine anaerobic bacterium capable of degrading macroalgal polysaccharides and fixing nitrogen.</title>
        <authorList>
            <person name="Liu N."/>
            <person name="Kivenson V."/>
            <person name="Peng X."/>
            <person name="Cui Z."/>
            <person name="Lankiewicz T.S."/>
            <person name="Gosselin K.M."/>
            <person name="English C.J."/>
            <person name="Blair E.M."/>
            <person name="O'Malley M.A."/>
            <person name="Valentine D.L."/>
        </authorList>
    </citation>
    <scope>NUCLEOTIDE SEQUENCE [LARGE SCALE GENOMIC DNA]</scope>
    <source>
        <strain evidence="2 3">NLcol2</strain>
    </source>
</reference>
<evidence type="ECO:0000313" key="2">
    <source>
        <dbReference type="EMBL" id="MDZ8118366.1"/>
    </source>
</evidence>
<protein>
    <submittedName>
        <fullName evidence="2">DUF1223 domain-containing protein</fullName>
    </submittedName>
</protein>
<proteinExistence type="predicted"/>
<feature type="chain" id="PRO_5045686675" evidence="1">
    <location>
        <begin position="19"/>
        <end position="234"/>
    </location>
</feature>
<evidence type="ECO:0000313" key="3">
    <source>
        <dbReference type="Proteomes" id="UP001290861"/>
    </source>
</evidence>
<dbReference type="InterPro" id="IPR010634">
    <property type="entry name" value="DUF1223"/>
</dbReference>
<comment type="caution">
    <text evidence="2">The sequence shown here is derived from an EMBL/GenBank/DDBJ whole genome shotgun (WGS) entry which is preliminary data.</text>
</comment>